<dbReference type="EMBL" id="ML208259">
    <property type="protein sequence ID" value="TFK76827.1"/>
    <property type="molecule type" value="Genomic_DNA"/>
</dbReference>
<organism evidence="1 2">
    <name type="scientific">Pluteus cervinus</name>
    <dbReference type="NCBI Taxonomy" id="181527"/>
    <lineage>
        <taxon>Eukaryota</taxon>
        <taxon>Fungi</taxon>
        <taxon>Dikarya</taxon>
        <taxon>Basidiomycota</taxon>
        <taxon>Agaricomycotina</taxon>
        <taxon>Agaricomycetes</taxon>
        <taxon>Agaricomycetidae</taxon>
        <taxon>Agaricales</taxon>
        <taxon>Pluteineae</taxon>
        <taxon>Pluteaceae</taxon>
        <taxon>Pluteus</taxon>
    </lineage>
</organism>
<evidence type="ECO:0000313" key="2">
    <source>
        <dbReference type="Proteomes" id="UP000308600"/>
    </source>
</evidence>
<keyword evidence="2" id="KW-1185">Reference proteome</keyword>
<proteinExistence type="predicted"/>
<evidence type="ECO:0000313" key="1">
    <source>
        <dbReference type="EMBL" id="TFK76827.1"/>
    </source>
</evidence>
<sequence length="266" mass="30333">MISQQITQAFQVFRMELDDHNERRERLIKASRDITNLSKKVIFLLHRLVMEESTGGKDTDPEDVIRHAGAKGRQKLTEVQNLYSGLKRELEGDRFWRYERQVSPGLQEYIEALSLSHFMEHGTLITYDQVQQTLSDSSGAPHFLLPVYDYLLGLSDLTGELMRFAISGIGRRGGRAKANTICRFVRSCKADFDRFTPYIRDLAKKQAVTVQSLEKIEDAVYAVAVRTSEYDVPPELMDDIVALSVSNYRKPARIGERDIGGDREGE</sequence>
<reference evidence="1 2" key="1">
    <citation type="journal article" date="2019" name="Nat. Ecol. Evol.">
        <title>Megaphylogeny resolves global patterns of mushroom evolution.</title>
        <authorList>
            <person name="Varga T."/>
            <person name="Krizsan K."/>
            <person name="Foldi C."/>
            <person name="Dima B."/>
            <person name="Sanchez-Garcia M."/>
            <person name="Sanchez-Ramirez S."/>
            <person name="Szollosi G.J."/>
            <person name="Szarkandi J.G."/>
            <person name="Papp V."/>
            <person name="Albert L."/>
            <person name="Andreopoulos W."/>
            <person name="Angelini C."/>
            <person name="Antonin V."/>
            <person name="Barry K.W."/>
            <person name="Bougher N.L."/>
            <person name="Buchanan P."/>
            <person name="Buyck B."/>
            <person name="Bense V."/>
            <person name="Catcheside P."/>
            <person name="Chovatia M."/>
            <person name="Cooper J."/>
            <person name="Damon W."/>
            <person name="Desjardin D."/>
            <person name="Finy P."/>
            <person name="Geml J."/>
            <person name="Haridas S."/>
            <person name="Hughes K."/>
            <person name="Justo A."/>
            <person name="Karasinski D."/>
            <person name="Kautmanova I."/>
            <person name="Kiss B."/>
            <person name="Kocsube S."/>
            <person name="Kotiranta H."/>
            <person name="LaButti K.M."/>
            <person name="Lechner B.E."/>
            <person name="Liimatainen K."/>
            <person name="Lipzen A."/>
            <person name="Lukacs Z."/>
            <person name="Mihaltcheva S."/>
            <person name="Morgado L.N."/>
            <person name="Niskanen T."/>
            <person name="Noordeloos M.E."/>
            <person name="Ohm R.A."/>
            <person name="Ortiz-Santana B."/>
            <person name="Ovrebo C."/>
            <person name="Racz N."/>
            <person name="Riley R."/>
            <person name="Savchenko A."/>
            <person name="Shiryaev A."/>
            <person name="Soop K."/>
            <person name="Spirin V."/>
            <person name="Szebenyi C."/>
            <person name="Tomsovsky M."/>
            <person name="Tulloss R.E."/>
            <person name="Uehling J."/>
            <person name="Grigoriev I.V."/>
            <person name="Vagvolgyi C."/>
            <person name="Papp T."/>
            <person name="Martin F.M."/>
            <person name="Miettinen O."/>
            <person name="Hibbett D.S."/>
            <person name="Nagy L.G."/>
        </authorList>
    </citation>
    <scope>NUCLEOTIDE SEQUENCE [LARGE SCALE GENOMIC DNA]</scope>
    <source>
        <strain evidence="1 2">NL-1719</strain>
    </source>
</reference>
<accession>A0ACD3BGS6</accession>
<name>A0ACD3BGS6_9AGAR</name>
<protein>
    <submittedName>
        <fullName evidence="1">Translin</fullName>
    </submittedName>
</protein>
<gene>
    <name evidence="1" type="ORF">BDN72DRAFT_783326</name>
</gene>
<dbReference type="Proteomes" id="UP000308600">
    <property type="component" value="Unassembled WGS sequence"/>
</dbReference>